<dbReference type="InterPro" id="IPR003399">
    <property type="entry name" value="Mce/MlaD"/>
</dbReference>
<feature type="domain" description="Mce/MlaD" evidence="1">
    <location>
        <begin position="2"/>
        <end position="68"/>
    </location>
</feature>
<sequence length="324" mass="35644">MLPDAVGLYVDNAVTQMGYRIGTIRKLTPTGLSVRVDFDVTKDRPLPEDVKSILRSPSILADRALELVGNYESGSRLVPGACIPLERSATPKSLSEVIGSATELLNHINPDGSTDIEGTVRGIDQLMQGNGGAINDIMTRSSALLDSPDQAISDISSVLDNLQQLTGLIKELRPPLKQTMLDSVETFKYLKEAMVGGRRILEQIVWLVPMVEDLEVNLGPNEIQFSLDASKLFLRKLAEHAPRVANMLDVFPWWINTAANHFNQRPLRNLRYLPPMYRIRTPDGVLQCNVMNATLPGSCANVNGQPYAVDVALLQYVLSLAADR</sequence>
<dbReference type="Proteomes" id="UP000092668">
    <property type="component" value="Unassembled WGS sequence"/>
</dbReference>
<evidence type="ECO:0000313" key="3">
    <source>
        <dbReference type="Proteomes" id="UP000092668"/>
    </source>
</evidence>
<reference evidence="2 3" key="1">
    <citation type="submission" date="2015-06" db="EMBL/GenBank/DDBJ databases">
        <title>Genome sequence of Mycobacterium kumamotonense strain Roo.</title>
        <authorList>
            <person name="Greninger A.L."/>
            <person name="Cunningham G."/>
            <person name="Miller S."/>
        </authorList>
    </citation>
    <scope>NUCLEOTIDE SEQUENCE [LARGE SCALE GENOMIC DNA]</scope>
    <source>
        <strain evidence="2 3">Roo</strain>
    </source>
</reference>
<keyword evidence="3" id="KW-1185">Reference proteome</keyword>
<dbReference type="PANTHER" id="PTHR33371:SF4">
    <property type="entry name" value="INTERMEMBRANE PHOSPHOLIPID TRANSPORT SYSTEM BINDING PROTEIN MLAD"/>
    <property type="match status" value="1"/>
</dbReference>
<dbReference type="PANTHER" id="PTHR33371">
    <property type="entry name" value="INTERMEMBRANE PHOSPHOLIPID TRANSPORT SYSTEM BINDING PROTEIN MLAD-RELATED"/>
    <property type="match status" value="1"/>
</dbReference>
<gene>
    <name evidence="2" type="ORF">ACT18_22360</name>
</gene>
<accession>A0A1B8SA21</accession>
<dbReference type="InterPro" id="IPR052336">
    <property type="entry name" value="MlaD_Phospholipid_Transporter"/>
</dbReference>
<evidence type="ECO:0000313" key="2">
    <source>
        <dbReference type="EMBL" id="OBY29560.1"/>
    </source>
</evidence>
<dbReference type="PATRIC" id="fig|354243.3.peg.4625"/>
<dbReference type="EMBL" id="LFOE01000065">
    <property type="protein sequence ID" value="OBY29560.1"/>
    <property type="molecule type" value="Genomic_DNA"/>
</dbReference>
<organism evidence="2 3">
    <name type="scientific">Mycolicibacter kumamotonensis</name>
    <dbReference type="NCBI Taxonomy" id="354243"/>
    <lineage>
        <taxon>Bacteria</taxon>
        <taxon>Bacillati</taxon>
        <taxon>Actinomycetota</taxon>
        <taxon>Actinomycetes</taxon>
        <taxon>Mycobacteriales</taxon>
        <taxon>Mycobacteriaceae</taxon>
        <taxon>Mycolicibacter</taxon>
    </lineage>
</organism>
<comment type="caution">
    <text evidence="2">The sequence shown here is derived from an EMBL/GenBank/DDBJ whole genome shotgun (WGS) entry which is preliminary data.</text>
</comment>
<dbReference type="GO" id="GO:0005576">
    <property type="term" value="C:extracellular region"/>
    <property type="evidence" value="ECO:0007669"/>
    <property type="project" value="TreeGrafter"/>
</dbReference>
<protein>
    <recommendedName>
        <fullName evidence="1">Mce/MlaD domain-containing protein</fullName>
    </recommendedName>
</protein>
<evidence type="ECO:0000259" key="1">
    <source>
        <dbReference type="Pfam" id="PF02470"/>
    </source>
</evidence>
<name>A0A1B8SA21_9MYCO</name>
<dbReference type="AlphaFoldDB" id="A0A1B8SA21"/>
<proteinExistence type="predicted"/>
<dbReference type="Pfam" id="PF02470">
    <property type="entry name" value="MlaD"/>
    <property type="match status" value="1"/>
</dbReference>